<organism evidence="1 2">
    <name type="scientific">Pseudomonas sediminis</name>
    <dbReference type="NCBI Taxonomy" id="1691904"/>
    <lineage>
        <taxon>Bacteria</taxon>
        <taxon>Pseudomonadati</taxon>
        <taxon>Pseudomonadota</taxon>
        <taxon>Gammaproteobacteria</taxon>
        <taxon>Pseudomonadales</taxon>
        <taxon>Pseudomonadaceae</taxon>
        <taxon>Pseudomonas</taxon>
    </lineage>
</organism>
<name>A0ABX6SBS1_9PSED</name>
<protein>
    <recommendedName>
        <fullName evidence="3">LasR-specific antiactivator QslA domain-containing protein</fullName>
    </recommendedName>
</protein>
<accession>A0ABX6SBS1</accession>
<evidence type="ECO:0008006" key="3">
    <source>
        <dbReference type="Google" id="ProtNLM"/>
    </source>
</evidence>
<evidence type="ECO:0000313" key="2">
    <source>
        <dbReference type="Proteomes" id="UP000515254"/>
    </source>
</evidence>
<evidence type="ECO:0000313" key="1">
    <source>
        <dbReference type="EMBL" id="QNG98996.1"/>
    </source>
</evidence>
<keyword evidence="2" id="KW-1185">Reference proteome</keyword>
<dbReference type="Proteomes" id="UP000515254">
    <property type="component" value="Chromosome"/>
</dbReference>
<dbReference type="EMBL" id="CP060009">
    <property type="protein sequence ID" value="QNG98996.1"/>
    <property type="molecule type" value="Genomic_DNA"/>
</dbReference>
<sequence>MLAQVKLDDANIGWLRACMLMKRQLYPPEAQHHVFAKGFSAASTSVRVRP</sequence>
<proteinExistence type="predicted"/>
<gene>
    <name evidence="1" type="ORF">HNQ25_11705</name>
</gene>
<reference evidence="1 2" key="1">
    <citation type="journal article" date="2020" name="Microbiol. Resour. Announc.">
        <title>Complete genome sequences of four natural Pseudomonas isolates that catabolize a wide range of aromatic compounds relevant to lignin valorization.</title>
        <authorList>
            <person name="Hatmaker E.A."/>
            <person name="Presley G."/>
            <person name="Cannon O."/>
            <person name="Guss A.M."/>
            <person name="Elkins J.G."/>
        </authorList>
    </citation>
    <scope>NUCLEOTIDE SEQUENCE [LARGE SCALE GENOMIC DNA]</scope>
    <source>
        <strain evidence="1 2">B10D7D</strain>
    </source>
</reference>